<evidence type="ECO:0000313" key="2">
    <source>
        <dbReference type="Proteomes" id="UP000235220"/>
    </source>
</evidence>
<gene>
    <name evidence="3" type="primary">LOC108986538</name>
</gene>
<dbReference type="PANTHER" id="PTHR46890">
    <property type="entry name" value="NON-LTR RETROLELEMENT REVERSE TRANSCRIPTASE-LIKE PROTEIN-RELATED"/>
    <property type="match status" value="1"/>
</dbReference>
<dbReference type="Pfam" id="PF00078">
    <property type="entry name" value="RVT_1"/>
    <property type="match status" value="1"/>
</dbReference>
<evidence type="ECO:0000313" key="3">
    <source>
        <dbReference type="RefSeq" id="XP_018814725.1"/>
    </source>
</evidence>
<dbReference type="OrthoDB" id="27543at2759"/>
<feature type="domain" description="Reverse transcriptase" evidence="1">
    <location>
        <begin position="80"/>
        <end position="254"/>
    </location>
</feature>
<dbReference type="GeneID" id="108986538"/>
<dbReference type="Gramene" id="Jr13_22830_p1">
    <property type="protein sequence ID" value="cds.Jr13_22830_p1"/>
    <property type="gene ID" value="Jr13_22830"/>
</dbReference>
<dbReference type="InterPro" id="IPR000477">
    <property type="entry name" value="RT_dom"/>
</dbReference>
<dbReference type="InterPro" id="IPR052343">
    <property type="entry name" value="Retrotransposon-Effector_Assoc"/>
</dbReference>
<dbReference type="SUPFAM" id="SSF56672">
    <property type="entry name" value="DNA/RNA polymerases"/>
    <property type="match status" value="1"/>
</dbReference>
<accession>A0A2I4E5Q2</accession>
<organism evidence="2 3">
    <name type="scientific">Juglans regia</name>
    <name type="common">English walnut</name>
    <dbReference type="NCBI Taxonomy" id="51240"/>
    <lineage>
        <taxon>Eukaryota</taxon>
        <taxon>Viridiplantae</taxon>
        <taxon>Streptophyta</taxon>
        <taxon>Embryophyta</taxon>
        <taxon>Tracheophyta</taxon>
        <taxon>Spermatophyta</taxon>
        <taxon>Magnoliopsida</taxon>
        <taxon>eudicotyledons</taxon>
        <taxon>Gunneridae</taxon>
        <taxon>Pentapetalae</taxon>
        <taxon>rosids</taxon>
        <taxon>fabids</taxon>
        <taxon>Fagales</taxon>
        <taxon>Juglandaceae</taxon>
        <taxon>Juglans</taxon>
    </lineage>
</organism>
<reference evidence="3" key="1">
    <citation type="submission" date="2025-08" db="UniProtKB">
        <authorList>
            <consortium name="RefSeq"/>
        </authorList>
    </citation>
    <scope>IDENTIFICATION</scope>
    <source>
        <tissue evidence="3">Leaves</tissue>
    </source>
</reference>
<dbReference type="InterPro" id="IPR043502">
    <property type="entry name" value="DNA/RNA_pol_sf"/>
</dbReference>
<dbReference type="PANTHER" id="PTHR46890:SF1">
    <property type="entry name" value="REVERSE TRANSCRIPTASE DOMAIN-CONTAINING PROTEIN"/>
    <property type="match status" value="1"/>
</dbReference>
<dbReference type="AlphaFoldDB" id="A0A2I4E5Q2"/>
<dbReference type="STRING" id="51240.A0A2I4E5Q2"/>
<proteinExistence type="predicted"/>
<protein>
    <submittedName>
        <fullName evidence="3">Uncharacterized protein LOC108986538</fullName>
    </submittedName>
</protein>
<keyword evidence="2" id="KW-1185">Reference proteome</keyword>
<evidence type="ECO:0000259" key="1">
    <source>
        <dbReference type="Pfam" id="PF00078"/>
    </source>
</evidence>
<name>A0A2I4E5Q2_JUGRE</name>
<dbReference type="KEGG" id="jre:108986538"/>
<sequence length="265" mass="29948">MDGNRLERAFEEVEVFEVVRKMAKDKAPGPDWFFMGFFQTCWEVLKDDLMKVFQEFYSDRKFEKSLNATFLALIPKKILDAVLIANECLDSRLKAGNARIICKLDMEKAFDHVNWDFLRDLLGRCGFGERWRSWIRWCISTVKFSVLINGSPTGFFNSSRGLRQGDPLSLLLFVIVMEALSRMISALVANGRVTDHNQVRVLKVLLLCLEAVSGLKVNLDKSKMVPIGGVQRIRQLANILGCKIASLPLTYLGLPLVAVSRAASL</sequence>
<dbReference type="RefSeq" id="XP_018814725.1">
    <property type="nucleotide sequence ID" value="XM_018959180.1"/>
</dbReference>
<dbReference type="Proteomes" id="UP000235220">
    <property type="component" value="Chromosome 13"/>
</dbReference>